<sequence length="95" mass="11296">MIPHKVIILLLFMVEINQVINSKLINRKKHKVIETEHDFKLNKAVNSITKDNRKLDVIDTEAALNQVIPLNEIKNKMEIKNWIEKQEKNIFWTFC</sequence>
<name>A0A6V7WXT4_MELEN</name>
<proteinExistence type="predicted"/>
<feature type="signal peptide" evidence="1">
    <location>
        <begin position="1"/>
        <end position="22"/>
    </location>
</feature>
<dbReference type="Proteomes" id="UP000580250">
    <property type="component" value="Unassembled WGS sequence"/>
</dbReference>
<evidence type="ECO:0000256" key="1">
    <source>
        <dbReference type="SAM" id="SignalP"/>
    </source>
</evidence>
<feature type="chain" id="PRO_5028368258" evidence="1">
    <location>
        <begin position="23"/>
        <end position="95"/>
    </location>
</feature>
<evidence type="ECO:0000313" key="2">
    <source>
        <dbReference type="EMBL" id="CAD2191835.1"/>
    </source>
</evidence>
<dbReference type="EMBL" id="CAJEWN010000903">
    <property type="protein sequence ID" value="CAD2191835.1"/>
    <property type="molecule type" value="Genomic_DNA"/>
</dbReference>
<keyword evidence="1" id="KW-0732">Signal</keyword>
<evidence type="ECO:0000313" key="3">
    <source>
        <dbReference type="Proteomes" id="UP000580250"/>
    </source>
</evidence>
<comment type="caution">
    <text evidence="2">The sequence shown here is derived from an EMBL/GenBank/DDBJ whole genome shotgun (WGS) entry which is preliminary data.</text>
</comment>
<accession>A0A6V7WXT4</accession>
<protein>
    <submittedName>
        <fullName evidence="2">Uncharacterized protein</fullName>
    </submittedName>
</protein>
<reference evidence="2 3" key="1">
    <citation type="submission" date="2020-08" db="EMBL/GenBank/DDBJ databases">
        <authorList>
            <person name="Koutsovoulos G."/>
            <person name="Danchin GJ E."/>
        </authorList>
    </citation>
    <scope>NUCLEOTIDE SEQUENCE [LARGE SCALE GENOMIC DNA]</scope>
</reference>
<dbReference type="AlphaFoldDB" id="A0A6V7WXT4"/>
<gene>
    <name evidence="2" type="ORF">MENT_LOCUS44692</name>
</gene>
<organism evidence="2 3">
    <name type="scientific">Meloidogyne enterolobii</name>
    <name type="common">Root-knot nematode worm</name>
    <name type="synonym">Meloidogyne mayaguensis</name>
    <dbReference type="NCBI Taxonomy" id="390850"/>
    <lineage>
        <taxon>Eukaryota</taxon>
        <taxon>Metazoa</taxon>
        <taxon>Ecdysozoa</taxon>
        <taxon>Nematoda</taxon>
        <taxon>Chromadorea</taxon>
        <taxon>Rhabditida</taxon>
        <taxon>Tylenchina</taxon>
        <taxon>Tylenchomorpha</taxon>
        <taxon>Tylenchoidea</taxon>
        <taxon>Meloidogynidae</taxon>
        <taxon>Meloidogyninae</taxon>
        <taxon>Meloidogyne</taxon>
    </lineage>
</organism>